<dbReference type="Proteomes" id="UP000196710">
    <property type="component" value="Chromosome"/>
</dbReference>
<reference evidence="2" key="1">
    <citation type="journal article" date="2017" name="Genome Announc.">
        <title>High-Quality Whole-Genome Sequences of the Oligo-Mouse-Microbiota Bacterial Community.</title>
        <authorList>
            <person name="Garzetti D."/>
            <person name="Brugiroux S."/>
            <person name="Bunk B."/>
            <person name="Pukall R."/>
            <person name="McCoy K.D."/>
            <person name="Macpherson A.J."/>
            <person name="Stecher B."/>
        </authorList>
    </citation>
    <scope>NUCLEOTIDE SEQUENCE</scope>
    <source>
        <strain evidence="2">KB18</strain>
    </source>
</reference>
<evidence type="ECO:0000313" key="3">
    <source>
        <dbReference type="EMBL" id="QQR30461.1"/>
    </source>
</evidence>
<dbReference type="Gene3D" id="1.10.10.2520">
    <property type="entry name" value="Cell wall hydrolase SleB, domain 1"/>
    <property type="match status" value="1"/>
</dbReference>
<dbReference type="RefSeq" id="WP_066540809.1">
    <property type="nucleotide sequence ID" value="NZ_CAPVCI010000043.1"/>
</dbReference>
<organism evidence="3 5">
    <name type="scientific">Acutalibacter muris</name>
    <dbReference type="NCBI Taxonomy" id="1796620"/>
    <lineage>
        <taxon>Bacteria</taxon>
        <taxon>Bacillati</taxon>
        <taxon>Bacillota</taxon>
        <taxon>Clostridia</taxon>
        <taxon>Eubacteriales</taxon>
        <taxon>Acutalibacteraceae</taxon>
        <taxon>Acutalibacter</taxon>
    </lineage>
</organism>
<dbReference type="AlphaFoldDB" id="A0A1Z2XRV3"/>
<evidence type="ECO:0000259" key="1">
    <source>
        <dbReference type="Pfam" id="PF07486"/>
    </source>
</evidence>
<dbReference type="Proteomes" id="UP000596035">
    <property type="component" value="Chromosome"/>
</dbReference>
<dbReference type="InterPro" id="IPR011105">
    <property type="entry name" value="Cell_wall_hydrolase_SleB"/>
</dbReference>
<evidence type="ECO:0000313" key="2">
    <source>
        <dbReference type="EMBL" id="ASB41187.1"/>
    </source>
</evidence>
<protein>
    <submittedName>
        <fullName evidence="3">Cell wall hydrolase</fullName>
    </submittedName>
</protein>
<reference evidence="3 5" key="3">
    <citation type="submission" date="2020-11" db="EMBL/GenBank/DDBJ databases">
        <title>Closed and high quality bacterial genomes of the OMM12 community.</title>
        <authorList>
            <person name="Marbouty M."/>
            <person name="Lamy-Besnier Q."/>
            <person name="Debarbieux L."/>
            <person name="Koszul R."/>
        </authorList>
    </citation>
    <scope>NUCLEOTIDE SEQUENCE [LARGE SCALE GENOMIC DNA]</scope>
    <source>
        <strain evidence="3 5">KB18</strain>
    </source>
</reference>
<dbReference type="EMBL" id="CP065321">
    <property type="protein sequence ID" value="QQR30461.1"/>
    <property type="molecule type" value="Genomic_DNA"/>
</dbReference>
<dbReference type="EMBL" id="CP021422">
    <property type="protein sequence ID" value="ASB41187.1"/>
    <property type="molecule type" value="Genomic_DNA"/>
</dbReference>
<name>A0A1Z2XRV3_9FIRM</name>
<dbReference type="InterPro" id="IPR042047">
    <property type="entry name" value="SleB_dom1"/>
</dbReference>
<reference evidence="4" key="2">
    <citation type="submission" date="2017-05" db="EMBL/GenBank/DDBJ databases">
        <title>Improved OligoMM genomes.</title>
        <authorList>
            <person name="Garzetti D."/>
        </authorList>
    </citation>
    <scope>NUCLEOTIDE SEQUENCE [LARGE SCALE GENOMIC DNA]</scope>
    <source>
        <strain evidence="4">KB18</strain>
    </source>
</reference>
<gene>
    <name evidence="2" type="ORF">ADH66_11290</name>
    <name evidence="3" type="ORF">I5Q82_01610</name>
</gene>
<dbReference type="KEGG" id="amur:ADH66_11290"/>
<sequence length="232" mass="25750">MKKRLLAAVLAIALTVLPIMGTGVSAKGSGLNSYIEVTGYDPKADYMTLMLRALKNGGTYAMQVGAIYEQQRNMKIDDKKLPYQKTSYFTDYTTAKEILAAIEAAKKPKPSYTEEDLDLLARIINAEAGCDWIPDWVQRMVGSVVLNRVKSKHFPNTIREVIYQPGQYGPVYNGMIHYTPTKKSIENARYVLENGSTCPDNVTGQNGVISGSGVYTSYYDSILGTTIYFCYT</sequence>
<keyword evidence="4" id="KW-1185">Reference proteome</keyword>
<accession>A0A1Z2XRV3</accession>
<evidence type="ECO:0000313" key="5">
    <source>
        <dbReference type="Proteomes" id="UP000596035"/>
    </source>
</evidence>
<keyword evidence="3" id="KW-0378">Hydrolase</keyword>
<dbReference type="GO" id="GO:0016787">
    <property type="term" value="F:hydrolase activity"/>
    <property type="evidence" value="ECO:0007669"/>
    <property type="project" value="UniProtKB-KW"/>
</dbReference>
<dbReference type="Pfam" id="PF07486">
    <property type="entry name" value="Hydrolase_2"/>
    <property type="match status" value="1"/>
</dbReference>
<evidence type="ECO:0000313" key="4">
    <source>
        <dbReference type="Proteomes" id="UP000196710"/>
    </source>
</evidence>
<proteinExistence type="predicted"/>
<feature type="domain" description="Cell wall hydrolase SleB" evidence="1">
    <location>
        <begin position="138"/>
        <end position="195"/>
    </location>
</feature>